<reference evidence="1" key="1">
    <citation type="submission" date="2022-07" db="EMBL/GenBank/DDBJ databases">
        <title>Multi-strain Analysis of Pseudomonas putida Reveals Metabolic and Genetic Diversity.</title>
        <authorList>
            <person name="Monk J.M."/>
        </authorList>
    </citation>
    <scope>NUCLEOTIDE SEQUENCE</scope>
    <source>
        <strain evidence="1">17514</strain>
    </source>
</reference>
<sequence>MKKIRAALILAQTFAKHRVLFVPVICETEEEHAQLLAQVMKKLDEMESAGEKH</sequence>
<proteinExistence type="predicted"/>
<name>A0A9X4HX05_9PSED</name>
<comment type="caution">
    <text evidence="1">The sequence shown here is derived from an EMBL/GenBank/DDBJ whole genome shotgun (WGS) entry which is preliminary data.</text>
</comment>
<dbReference type="EMBL" id="JANIAN010000037">
    <property type="protein sequence ID" value="MDD2108984.1"/>
    <property type="molecule type" value="Genomic_DNA"/>
</dbReference>
<protein>
    <submittedName>
        <fullName evidence="1">DUF1382 family protein</fullName>
    </submittedName>
</protein>
<evidence type="ECO:0000313" key="2">
    <source>
        <dbReference type="Proteomes" id="UP001150678"/>
    </source>
</evidence>
<gene>
    <name evidence="1" type="ORF">NP533_22630</name>
</gene>
<organism evidence="1 2">
    <name type="scientific">Pseudomonas asiatica</name>
    <dbReference type="NCBI Taxonomy" id="2219225"/>
    <lineage>
        <taxon>Bacteria</taxon>
        <taxon>Pseudomonadati</taxon>
        <taxon>Pseudomonadota</taxon>
        <taxon>Gammaproteobacteria</taxon>
        <taxon>Pseudomonadales</taxon>
        <taxon>Pseudomonadaceae</taxon>
        <taxon>Pseudomonas</taxon>
    </lineage>
</organism>
<evidence type="ECO:0000313" key="1">
    <source>
        <dbReference type="EMBL" id="MDD2108984.1"/>
    </source>
</evidence>
<dbReference type="AlphaFoldDB" id="A0A9X4HX05"/>
<dbReference type="Pfam" id="PF07131">
    <property type="entry name" value="DUF1382"/>
    <property type="match status" value="1"/>
</dbReference>
<accession>A0A9X4HX05</accession>
<dbReference type="InterPro" id="IPR009814">
    <property type="entry name" value="Phage_lambda_Xis_Q38267"/>
</dbReference>
<dbReference type="Proteomes" id="UP001150678">
    <property type="component" value="Unassembled WGS sequence"/>
</dbReference>